<evidence type="ECO:0000313" key="1">
    <source>
        <dbReference type="EMBL" id="KAJ8632432.1"/>
    </source>
</evidence>
<protein>
    <submittedName>
        <fullName evidence="1">Uncharacterized protein</fullName>
    </submittedName>
</protein>
<comment type="caution">
    <text evidence="1">The sequence shown here is derived from an EMBL/GenBank/DDBJ whole genome shotgun (WGS) entry which is preliminary data.</text>
</comment>
<gene>
    <name evidence="1" type="ORF">MRB53_025768</name>
</gene>
<name>A0ACC2LH54_PERAE</name>
<proteinExistence type="predicted"/>
<organism evidence="1 2">
    <name type="scientific">Persea americana</name>
    <name type="common">Avocado</name>
    <dbReference type="NCBI Taxonomy" id="3435"/>
    <lineage>
        <taxon>Eukaryota</taxon>
        <taxon>Viridiplantae</taxon>
        <taxon>Streptophyta</taxon>
        <taxon>Embryophyta</taxon>
        <taxon>Tracheophyta</taxon>
        <taxon>Spermatophyta</taxon>
        <taxon>Magnoliopsida</taxon>
        <taxon>Magnoliidae</taxon>
        <taxon>Laurales</taxon>
        <taxon>Lauraceae</taxon>
        <taxon>Persea</taxon>
    </lineage>
</organism>
<accession>A0ACC2LH54</accession>
<dbReference type="EMBL" id="CM056816">
    <property type="protein sequence ID" value="KAJ8632432.1"/>
    <property type="molecule type" value="Genomic_DNA"/>
</dbReference>
<evidence type="ECO:0000313" key="2">
    <source>
        <dbReference type="Proteomes" id="UP001234297"/>
    </source>
</evidence>
<dbReference type="Proteomes" id="UP001234297">
    <property type="component" value="Chromosome 8"/>
</dbReference>
<keyword evidence="2" id="KW-1185">Reference proteome</keyword>
<sequence>MSIASSLQALANFSLKKAEEKGGISQMSISKLSKEEKKESEKSPQVQSRKMRQSSLCFAPEFYGLHSFETIVSHS</sequence>
<reference evidence="1 2" key="1">
    <citation type="journal article" date="2022" name="Hortic Res">
        <title>A haplotype resolved chromosomal level avocado genome allows analysis of novel avocado genes.</title>
        <authorList>
            <person name="Nath O."/>
            <person name="Fletcher S.J."/>
            <person name="Hayward A."/>
            <person name="Shaw L.M."/>
            <person name="Masouleh A.K."/>
            <person name="Furtado A."/>
            <person name="Henry R.J."/>
            <person name="Mitter N."/>
        </authorList>
    </citation>
    <scope>NUCLEOTIDE SEQUENCE [LARGE SCALE GENOMIC DNA]</scope>
    <source>
        <strain evidence="2">cv. Hass</strain>
    </source>
</reference>